<dbReference type="AlphaFoldDB" id="A0A0F5QEK8"/>
<organism evidence="1 2">
    <name type="scientific">Devosia epidermidihirudinis</name>
    <dbReference type="NCBI Taxonomy" id="1293439"/>
    <lineage>
        <taxon>Bacteria</taxon>
        <taxon>Pseudomonadati</taxon>
        <taxon>Pseudomonadota</taxon>
        <taxon>Alphaproteobacteria</taxon>
        <taxon>Hyphomicrobiales</taxon>
        <taxon>Devosiaceae</taxon>
        <taxon>Devosia</taxon>
    </lineage>
</organism>
<evidence type="ECO:0000313" key="1">
    <source>
        <dbReference type="EMBL" id="KKC39432.1"/>
    </source>
</evidence>
<dbReference type="PATRIC" id="fig|1293439.3.peg.411"/>
<accession>A0A0F5QEK8</accession>
<sequence length="245" mass="25715">MAALCVGAIAVMGANVSAMIPQSILAGLHKTRLDGATLDQLRVQVSALREETSRLQRENSILATRFELDEQNGNAVTQRVGALEVSMPRLIEALPFNAEVDRSAFTSSIGEGQSLIYDTEGGSVRIRQQPLAAAKPAVSGAQPLPSEISQTAATPTAESPSFGIAVGPSVTPSLAGKAWEDLSIKLGPLLFGLSPLLFDETATGNKRIVVGPITRLSEATSLCQRLEHVSIACLPMPYTGSPLAN</sequence>
<dbReference type="EMBL" id="LANJ01000011">
    <property type="protein sequence ID" value="KKC39432.1"/>
    <property type="molecule type" value="Genomic_DNA"/>
</dbReference>
<evidence type="ECO:0008006" key="3">
    <source>
        <dbReference type="Google" id="ProtNLM"/>
    </source>
</evidence>
<keyword evidence="2" id="KW-1185">Reference proteome</keyword>
<comment type="caution">
    <text evidence="1">The sequence shown here is derived from an EMBL/GenBank/DDBJ whole genome shotgun (WGS) entry which is preliminary data.</text>
</comment>
<dbReference type="STRING" id="1293439.WH87_04260"/>
<dbReference type="Proteomes" id="UP000033411">
    <property type="component" value="Unassembled WGS sequence"/>
</dbReference>
<reference evidence="1 2" key="1">
    <citation type="submission" date="2015-03" db="EMBL/GenBank/DDBJ databases">
        <authorList>
            <person name="Lepp D."/>
            <person name="Hassan Y.I."/>
            <person name="Li X.-Z."/>
            <person name="Zhou T."/>
        </authorList>
    </citation>
    <scope>NUCLEOTIDE SEQUENCE [LARGE SCALE GENOMIC DNA]</scope>
    <source>
        <strain evidence="1 2">E84</strain>
    </source>
</reference>
<protein>
    <recommendedName>
        <fullName evidence="3">SPOR domain-containing protein</fullName>
    </recommendedName>
</protein>
<evidence type="ECO:0000313" key="2">
    <source>
        <dbReference type="Proteomes" id="UP000033411"/>
    </source>
</evidence>
<gene>
    <name evidence="1" type="ORF">WH87_04260</name>
</gene>
<name>A0A0F5QEK8_9HYPH</name>
<proteinExistence type="predicted"/>